<evidence type="ECO:0000313" key="13">
    <source>
        <dbReference type="EMBL" id="TVS30072.1"/>
    </source>
</evidence>
<keyword evidence="8 9" id="KW-0472">Membrane</keyword>
<comment type="caution">
    <text evidence="13">The sequence shown here is derived from an EMBL/GenBank/DDBJ whole genome shotgun (WGS) entry which is preliminary data.</text>
</comment>
<comment type="similarity">
    <text evidence="1 9 11">Belongs to the peptidase A8 family.</text>
</comment>
<evidence type="ECO:0000313" key="12">
    <source>
        <dbReference type="EMBL" id="MBA4504589.1"/>
    </source>
</evidence>
<keyword evidence="4 9" id="KW-0812">Transmembrane</keyword>
<dbReference type="GO" id="GO:0005886">
    <property type="term" value="C:plasma membrane"/>
    <property type="evidence" value="ECO:0007669"/>
    <property type="project" value="UniProtKB-SubCell"/>
</dbReference>
<dbReference type="Proteomes" id="UP000580709">
    <property type="component" value="Unassembled WGS sequence"/>
</dbReference>
<comment type="catalytic activity">
    <reaction evidence="9 10">
        <text>Release of signal peptides from bacterial membrane prolipoproteins. Hydrolyzes -Xaa-Yaa-Zaa-|-(S,diacylglyceryl)Cys-, in which Xaa is hydrophobic (preferably Leu), and Yaa (Ala or Ser) and Zaa (Gly or Ala) have small, neutral side chains.</text>
        <dbReference type="EC" id="3.4.23.36"/>
    </reaction>
</comment>
<dbReference type="GO" id="GO:0006508">
    <property type="term" value="P:proteolysis"/>
    <property type="evidence" value="ECO:0007669"/>
    <property type="project" value="UniProtKB-KW"/>
</dbReference>
<evidence type="ECO:0000256" key="4">
    <source>
        <dbReference type="ARBA" id="ARBA00022692"/>
    </source>
</evidence>
<reference evidence="13 14" key="1">
    <citation type="submission" date="2018-12" db="EMBL/GenBank/DDBJ databases">
        <title>Corynebacterium sanguinis sp. nov., a clinically-associated and environmental corynebacterium.</title>
        <authorList>
            <person name="Gonzales-Siles L."/>
            <person name="Jaen-Luchoro D."/>
            <person name="Cardew S."/>
            <person name="Inganas E."/>
            <person name="Ohlen M."/>
            <person name="Jensie-Markopolous S."/>
            <person name="Pinyeiro-Iglesias B."/>
            <person name="Molin K."/>
            <person name="Skovbjerg S."/>
            <person name="Svensson-Stadler L."/>
            <person name="Funke G."/>
            <person name="Moore E.R.B."/>
        </authorList>
    </citation>
    <scope>NUCLEOTIDE SEQUENCE [LARGE SCALE GENOMIC DNA]</scope>
    <source>
        <strain evidence="13 14">58734</strain>
    </source>
</reference>
<feature type="active site" evidence="9">
    <location>
        <position position="131"/>
    </location>
</feature>
<keyword evidence="7 9" id="KW-1133">Transmembrane helix</keyword>
<name>A0A6C1TZN4_9CORY</name>
<feature type="transmembrane region" description="Helical" evidence="9">
    <location>
        <begin position="98"/>
        <end position="115"/>
    </location>
</feature>
<dbReference type="PANTHER" id="PTHR33695">
    <property type="entry name" value="LIPOPROTEIN SIGNAL PEPTIDASE"/>
    <property type="match status" value="1"/>
</dbReference>
<keyword evidence="2 9" id="KW-1003">Cell membrane</keyword>
<comment type="subcellular location">
    <subcellularLocation>
        <location evidence="9">Cell membrane</location>
        <topology evidence="9">Multi-pass membrane protein</topology>
    </subcellularLocation>
</comment>
<comment type="function">
    <text evidence="9 10">This protein specifically catalyzes the removal of signal peptides from prolipoproteins.</text>
</comment>
<dbReference type="HAMAP" id="MF_00161">
    <property type="entry name" value="LspA"/>
    <property type="match status" value="1"/>
</dbReference>
<feature type="transmembrane region" description="Helical" evidence="9">
    <location>
        <begin position="15"/>
        <end position="33"/>
    </location>
</feature>
<sequence>MEDNVNVQSGPRARWTWYIVGIMLAIASIDQVVKQLMLSMLTPGEPVPVIGDWFRLYLLFNPGAAFSMGQDSTWLFTTIQLAFVVGALIAAPRIKDRWEALGLAMIAGGALGNLIDRLLREPGFWFGHVVDYISVGGFAVFNIADASITVGVIVFVLAVFAAERKNAHGR</sequence>
<evidence type="ECO:0000256" key="9">
    <source>
        <dbReference type="HAMAP-Rule" id="MF_00161"/>
    </source>
</evidence>
<dbReference type="AlphaFoldDB" id="A0A6C1TZN4"/>
<dbReference type="GO" id="GO:0004190">
    <property type="term" value="F:aspartic-type endopeptidase activity"/>
    <property type="evidence" value="ECO:0007669"/>
    <property type="project" value="UniProtKB-UniRule"/>
</dbReference>
<dbReference type="PANTHER" id="PTHR33695:SF1">
    <property type="entry name" value="LIPOPROTEIN SIGNAL PEPTIDASE"/>
    <property type="match status" value="1"/>
</dbReference>
<keyword evidence="3 9" id="KW-0645">Protease</keyword>
<keyword evidence="5 9" id="KW-0064">Aspartyl protease</keyword>
<reference evidence="12 15" key="2">
    <citation type="submission" date="2020-07" db="EMBL/GenBank/DDBJ databases">
        <authorList>
            <person name="Khare M."/>
        </authorList>
    </citation>
    <scope>NUCLEOTIDE SEQUENCE [LARGE SCALE GENOMIC DNA]</scope>
    <source>
        <strain evidence="12 15">P8776</strain>
    </source>
</reference>
<evidence type="ECO:0000256" key="8">
    <source>
        <dbReference type="ARBA" id="ARBA00023136"/>
    </source>
</evidence>
<evidence type="ECO:0000313" key="14">
    <source>
        <dbReference type="Proteomes" id="UP000336646"/>
    </source>
</evidence>
<dbReference type="EMBL" id="JACEOR010000166">
    <property type="protein sequence ID" value="MBA4504589.1"/>
    <property type="molecule type" value="Genomic_DNA"/>
</dbReference>
<proteinExistence type="inferred from homology"/>
<evidence type="ECO:0000256" key="3">
    <source>
        <dbReference type="ARBA" id="ARBA00022670"/>
    </source>
</evidence>
<feature type="transmembrane region" description="Helical" evidence="9">
    <location>
        <begin position="73"/>
        <end position="91"/>
    </location>
</feature>
<dbReference type="Pfam" id="PF01252">
    <property type="entry name" value="Peptidase_A8"/>
    <property type="match status" value="1"/>
</dbReference>
<dbReference type="PROSITE" id="PS00855">
    <property type="entry name" value="SPASE_II"/>
    <property type="match status" value="1"/>
</dbReference>
<dbReference type="Proteomes" id="UP000336646">
    <property type="component" value="Unassembled WGS sequence"/>
</dbReference>
<dbReference type="RefSeq" id="WP_136651522.1">
    <property type="nucleotide sequence ID" value="NZ_JACEOR010000166.1"/>
</dbReference>
<evidence type="ECO:0000313" key="15">
    <source>
        <dbReference type="Proteomes" id="UP000580709"/>
    </source>
</evidence>
<evidence type="ECO:0000256" key="2">
    <source>
        <dbReference type="ARBA" id="ARBA00022475"/>
    </source>
</evidence>
<gene>
    <name evidence="9 13" type="primary">lspA</name>
    <name evidence="13" type="ORF">EKI59_01910</name>
    <name evidence="12" type="ORF">H0H28_04460</name>
</gene>
<dbReference type="UniPathway" id="UPA00665"/>
<dbReference type="OrthoDB" id="4308908at2"/>
<evidence type="ECO:0000256" key="5">
    <source>
        <dbReference type="ARBA" id="ARBA00022750"/>
    </source>
</evidence>
<keyword evidence="6 9" id="KW-0378">Hydrolase</keyword>
<dbReference type="EMBL" id="RXIR01000002">
    <property type="protein sequence ID" value="TVS30072.1"/>
    <property type="molecule type" value="Genomic_DNA"/>
</dbReference>
<dbReference type="EC" id="3.4.23.36" evidence="9"/>
<organism evidence="13 14">
    <name type="scientific">Corynebacterium sanguinis</name>
    <dbReference type="NCBI Taxonomy" id="2594913"/>
    <lineage>
        <taxon>Bacteria</taxon>
        <taxon>Bacillati</taxon>
        <taxon>Actinomycetota</taxon>
        <taxon>Actinomycetes</taxon>
        <taxon>Mycobacteriales</taxon>
        <taxon>Corynebacteriaceae</taxon>
        <taxon>Corynebacterium</taxon>
    </lineage>
</organism>
<evidence type="ECO:0000256" key="6">
    <source>
        <dbReference type="ARBA" id="ARBA00022801"/>
    </source>
</evidence>
<evidence type="ECO:0000256" key="7">
    <source>
        <dbReference type="ARBA" id="ARBA00022989"/>
    </source>
</evidence>
<keyword evidence="15" id="KW-1185">Reference proteome</keyword>
<feature type="active site" evidence="9">
    <location>
        <position position="145"/>
    </location>
</feature>
<evidence type="ECO:0000256" key="11">
    <source>
        <dbReference type="RuleBase" id="RU004181"/>
    </source>
</evidence>
<evidence type="ECO:0000256" key="10">
    <source>
        <dbReference type="RuleBase" id="RU000594"/>
    </source>
</evidence>
<evidence type="ECO:0000256" key="1">
    <source>
        <dbReference type="ARBA" id="ARBA00006139"/>
    </source>
</evidence>
<dbReference type="NCBIfam" id="TIGR00077">
    <property type="entry name" value="lspA"/>
    <property type="match status" value="1"/>
</dbReference>
<dbReference type="PRINTS" id="PR00781">
    <property type="entry name" value="LIPOSIGPTASE"/>
</dbReference>
<dbReference type="InterPro" id="IPR001872">
    <property type="entry name" value="Peptidase_A8"/>
</dbReference>
<accession>A0A6C1TZN4</accession>
<protein>
    <recommendedName>
        <fullName evidence="9">Lipoprotein signal peptidase</fullName>
        <ecNumber evidence="9">3.4.23.36</ecNumber>
    </recommendedName>
    <alternativeName>
        <fullName evidence="9">Prolipoprotein signal peptidase</fullName>
    </alternativeName>
    <alternativeName>
        <fullName evidence="9">Signal peptidase II</fullName>
        <shortName evidence="9">SPase II</shortName>
    </alternativeName>
</protein>
<feature type="transmembrane region" description="Helical" evidence="9">
    <location>
        <begin position="135"/>
        <end position="162"/>
    </location>
</feature>
<comment type="pathway">
    <text evidence="9">Protein modification; lipoprotein biosynthesis (signal peptide cleavage).</text>
</comment>